<protein>
    <submittedName>
        <fullName evidence="3">Putative Universal stress protein UspA</fullName>
    </submittedName>
</protein>
<evidence type="ECO:0000256" key="1">
    <source>
        <dbReference type="ARBA" id="ARBA00008791"/>
    </source>
</evidence>
<dbReference type="RefSeq" id="WP_090743667.1">
    <property type="nucleotide sequence ID" value="NZ_CZQA01000001.1"/>
</dbReference>
<dbReference type="PRINTS" id="PR01438">
    <property type="entry name" value="UNVRSLSTRESS"/>
</dbReference>
<dbReference type="PANTHER" id="PTHR46268:SF6">
    <property type="entry name" value="UNIVERSAL STRESS PROTEIN UP12"/>
    <property type="match status" value="1"/>
</dbReference>
<gene>
    <name evidence="3" type="ORF">COMA1_10672</name>
</gene>
<evidence type="ECO:0000313" key="4">
    <source>
        <dbReference type="Proteomes" id="UP000199032"/>
    </source>
</evidence>
<dbReference type="Proteomes" id="UP000199032">
    <property type="component" value="Unassembled WGS sequence"/>
</dbReference>
<dbReference type="AlphaFoldDB" id="A0A0S4LBL1"/>
<keyword evidence="4" id="KW-1185">Reference proteome</keyword>
<proteinExistence type="inferred from homology"/>
<sequence>MKILAATDGSKYGRWAMEWLAEIPFAVQPVVRVLQVVDAASLRAPFMIQPVIVGTERYIQSEVKRMETAAKVTKKDSESLLSTLGLSGTVTIDRGTVAATIMKHAQRGVGLLSIGSRGLDALDRFMLGSISNHAIHHAPCSVLVVKEPPRPVRHLILAIDGSAASDKAVKFVMRTINPTPDGPDREPVQITIVHAMPFLKYPEVKEVGKGLVQRYGDKLAKSGFQIREAVRLGKPADEILTVAKKNKADLIVTGAKGLGAISRVLLGSVSTRVVQHAHCGVLVVR</sequence>
<dbReference type="InterPro" id="IPR006016">
    <property type="entry name" value="UspA"/>
</dbReference>
<dbReference type="PANTHER" id="PTHR46268">
    <property type="entry name" value="STRESS RESPONSE PROTEIN NHAX"/>
    <property type="match status" value="1"/>
</dbReference>
<name>A0A0S4LBL1_9BACT</name>
<accession>A0A0S4LBL1</accession>
<dbReference type="OrthoDB" id="6368426at2"/>
<dbReference type="EMBL" id="CZQA01000001">
    <property type="protein sequence ID" value="CUS32530.1"/>
    <property type="molecule type" value="Genomic_DNA"/>
</dbReference>
<feature type="domain" description="UspA" evidence="2">
    <location>
        <begin position="2"/>
        <end position="146"/>
    </location>
</feature>
<evidence type="ECO:0000259" key="2">
    <source>
        <dbReference type="Pfam" id="PF00582"/>
    </source>
</evidence>
<dbReference type="Pfam" id="PF00582">
    <property type="entry name" value="Usp"/>
    <property type="match status" value="2"/>
</dbReference>
<comment type="similarity">
    <text evidence="1">Belongs to the universal stress protein A family.</text>
</comment>
<dbReference type="CDD" id="cd23659">
    <property type="entry name" value="USP_At3g01520-like"/>
    <property type="match status" value="2"/>
</dbReference>
<evidence type="ECO:0000313" key="3">
    <source>
        <dbReference type="EMBL" id="CUS32530.1"/>
    </source>
</evidence>
<dbReference type="Gene3D" id="3.40.50.620">
    <property type="entry name" value="HUPs"/>
    <property type="match status" value="2"/>
</dbReference>
<feature type="domain" description="UspA" evidence="2">
    <location>
        <begin position="153"/>
        <end position="285"/>
    </location>
</feature>
<dbReference type="STRING" id="1742972.COMA1_10672"/>
<dbReference type="SUPFAM" id="SSF52402">
    <property type="entry name" value="Adenine nucleotide alpha hydrolases-like"/>
    <property type="match status" value="2"/>
</dbReference>
<dbReference type="InterPro" id="IPR006015">
    <property type="entry name" value="Universal_stress_UspA"/>
</dbReference>
<dbReference type="InterPro" id="IPR014729">
    <property type="entry name" value="Rossmann-like_a/b/a_fold"/>
</dbReference>
<reference evidence="3 4" key="1">
    <citation type="submission" date="2015-10" db="EMBL/GenBank/DDBJ databases">
        <authorList>
            <person name="Gilbert D.G."/>
        </authorList>
    </citation>
    <scope>NUCLEOTIDE SEQUENCE [LARGE SCALE GENOMIC DNA]</scope>
    <source>
        <strain evidence="3">COMA1</strain>
    </source>
</reference>
<organism evidence="3 4">
    <name type="scientific">Candidatus Nitrospira nitrosa</name>
    <dbReference type="NCBI Taxonomy" id="1742972"/>
    <lineage>
        <taxon>Bacteria</taxon>
        <taxon>Pseudomonadati</taxon>
        <taxon>Nitrospirota</taxon>
        <taxon>Nitrospiria</taxon>
        <taxon>Nitrospirales</taxon>
        <taxon>Nitrospiraceae</taxon>
        <taxon>Nitrospira</taxon>
    </lineage>
</organism>